<evidence type="ECO:0000313" key="2">
    <source>
        <dbReference type="Proteomes" id="UP000580517"/>
    </source>
</evidence>
<comment type="caution">
    <text evidence="1">The sequence shown here is derived from an EMBL/GenBank/DDBJ whole genome shotgun (WGS) entry which is preliminary data.</text>
</comment>
<proteinExistence type="predicted"/>
<name>A0A853FJB2_9BURK</name>
<protein>
    <submittedName>
        <fullName evidence="1">Uncharacterized protein</fullName>
    </submittedName>
</protein>
<dbReference type="EMBL" id="JACCEW010000006">
    <property type="protein sequence ID" value="NYT38491.1"/>
    <property type="molecule type" value="Genomic_DNA"/>
</dbReference>
<evidence type="ECO:0000313" key="1">
    <source>
        <dbReference type="EMBL" id="NYT38491.1"/>
    </source>
</evidence>
<accession>A0A853FJB2</accession>
<sequence length="260" mass="28345">MTPKQASDVHKARALCGEHGVLFALDDVARAARQDELPVLWVDPGRSLGLCQRLEPDGPLWFVQPGCLLGELEAAGMTAFAELPCHITVASWLADRCLCDWPAGETFRSGVVQASVLLDDGVVVNLGPFGERNRKPLDGARLQRLIPALFQLSAESAARDCRGEVAWPARYRLDALSPAAGHTVNLAHLILGHGGDLGWLEWVVIDERLAMPLAERPYEQRFSVSRADDAGLAAQAGELDMRMKALFDPESRFPHPGQDL</sequence>
<reference evidence="1 2" key="1">
    <citation type="submission" date="2020-07" db="EMBL/GenBank/DDBJ databases">
        <title>Taxonomic revisions and descriptions of new bacterial species based on genomic comparisons in the high-G+C-content subgroup of the family Alcaligenaceae.</title>
        <authorList>
            <person name="Szabo A."/>
            <person name="Felfoldi T."/>
        </authorList>
    </citation>
    <scope>NUCLEOTIDE SEQUENCE [LARGE SCALE GENOMIC DNA]</scope>
    <source>
        <strain evidence="1 2">DSM 25264</strain>
    </source>
</reference>
<keyword evidence="2" id="KW-1185">Reference proteome</keyword>
<dbReference type="AlphaFoldDB" id="A0A853FJB2"/>
<organism evidence="1 2">
    <name type="scientific">Allopusillimonas soli</name>
    <dbReference type="NCBI Taxonomy" id="659016"/>
    <lineage>
        <taxon>Bacteria</taxon>
        <taxon>Pseudomonadati</taxon>
        <taxon>Pseudomonadota</taxon>
        <taxon>Betaproteobacteria</taxon>
        <taxon>Burkholderiales</taxon>
        <taxon>Alcaligenaceae</taxon>
        <taxon>Allopusillimonas</taxon>
    </lineage>
</organism>
<dbReference type="Proteomes" id="UP000580517">
    <property type="component" value="Unassembled WGS sequence"/>
</dbReference>
<gene>
    <name evidence="1" type="ORF">H0A68_16530</name>
</gene>